<dbReference type="EMBL" id="GBRH01165385">
    <property type="protein sequence ID" value="JAE32511.1"/>
    <property type="molecule type" value="Transcribed_RNA"/>
</dbReference>
<reference evidence="1" key="1">
    <citation type="submission" date="2014-09" db="EMBL/GenBank/DDBJ databases">
        <authorList>
            <person name="Magalhaes I.L.F."/>
            <person name="Oliveira U."/>
            <person name="Santos F.R."/>
            <person name="Vidigal T.H.D.A."/>
            <person name="Brescovit A.D."/>
            <person name="Santos A.J."/>
        </authorList>
    </citation>
    <scope>NUCLEOTIDE SEQUENCE</scope>
    <source>
        <tissue evidence="1">Shoot tissue taken approximately 20 cm above the soil surface</tissue>
    </source>
</reference>
<reference evidence="1" key="2">
    <citation type="journal article" date="2015" name="Data Brief">
        <title>Shoot transcriptome of the giant reed, Arundo donax.</title>
        <authorList>
            <person name="Barrero R.A."/>
            <person name="Guerrero F.D."/>
            <person name="Moolhuijzen P."/>
            <person name="Goolsby J.A."/>
            <person name="Tidwell J."/>
            <person name="Bellgard S.E."/>
            <person name="Bellgard M.I."/>
        </authorList>
    </citation>
    <scope>NUCLEOTIDE SEQUENCE</scope>
    <source>
        <tissue evidence="1">Shoot tissue taken approximately 20 cm above the soil surface</tissue>
    </source>
</reference>
<evidence type="ECO:0000313" key="1">
    <source>
        <dbReference type="EMBL" id="JAE32511.1"/>
    </source>
</evidence>
<name>A0A0A9HCE6_ARUDO</name>
<sequence length="55" mass="6119">MAGWQGKRKTHTPWGPKHLAVSCSCYCCSLAGELHEPTAHKKRMLLLLILTQLSS</sequence>
<dbReference type="AlphaFoldDB" id="A0A0A9HCE6"/>
<organism evidence="1">
    <name type="scientific">Arundo donax</name>
    <name type="common">Giant reed</name>
    <name type="synonym">Donax arundinaceus</name>
    <dbReference type="NCBI Taxonomy" id="35708"/>
    <lineage>
        <taxon>Eukaryota</taxon>
        <taxon>Viridiplantae</taxon>
        <taxon>Streptophyta</taxon>
        <taxon>Embryophyta</taxon>
        <taxon>Tracheophyta</taxon>
        <taxon>Spermatophyta</taxon>
        <taxon>Magnoliopsida</taxon>
        <taxon>Liliopsida</taxon>
        <taxon>Poales</taxon>
        <taxon>Poaceae</taxon>
        <taxon>PACMAD clade</taxon>
        <taxon>Arundinoideae</taxon>
        <taxon>Arundineae</taxon>
        <taxon>Arundo</taxon>
    </lineage>
</organism>
<proteinExistence type="predicted"/>
<accession>A0A0A9HCE6</accession>
<protein>
    <submittedName>
        <fullName evidence="1">Uncharacterized protein</fullName>
    </submittedName>
</protein>